<keyword evidence="4" id="KW-1185">Reference proteome</keyword>
<reference evidence="3" key="2">
    <citation type="submission" date="2020-05" db="UniProtKB">
        <authorList>
            <consortium name="EnsemblMetazoa"/>
        </authorList>
    </citation>
    <scope>IDENTIFICATION</scope>
    <source>
        <strain evidence="3">wikel</strain>
    </source>
</reference>
<proteinExistence type="predicted"/>
<dbReference type="VEuPathDB" id="VectorBase:ISCI013930"/>
<gene>
    <name evidence="3" type="primary">8042688</name>
    <name evidence="2" type="ORF">IscW_ISCW013930</name>
</gene>
<reference evidence="2 4" key="1">
    <citation type="submission" date="2008-03" db="EMBL/GenBank/DDBJ databases">
        <title>Annotation of Ixodes scapularis.</title>
        <authorList>
            <consortium name="Ixodes scapularis Genome Project Consortium"/>
            <person name="Caler E."/>
            <person name="Hannick L.I."/>
            <person name="Bidwell S."/>
            <person name="Joardar V."/>
            <person name="Thiagarajan M."/>
            <person name="Amedeo P."/>
            <person name="Galinsky K.J."/>
            <person name="Schobel S."/>
            <person name="Inman J."/>
            <person name="Hostetler J."/>
            <person name="Miller J."/>
            <person name="Hammond M."/>
            <person name="Megy K."/>
            <person name="Lawson D."/>
            <person name="Kodira C."/>
            <person name="Sutton G."/>
            <person name="Meyer J."/>
            <person name="Hill C.A."/>
            <person name="Birren B."/>
            <person name="Nene V."/>
            <person name="Collins F."/>
            <person name="Alarcon-Chaidez F."/>
            <person name="Wikel S."/>
            <person name="Strausberg R."/>
        </authorList>
    </citation>
    <scope>NUCLEOTIDE SEQUENCE [LARGE SCALE GENOMIC DNA]</scope>
    <source>
        <strain evidence="4">Wikel</strain>
        <strain evidence="2">Wikel colony</strain>
    </source>
</reference>
<dbReference type="VEuPathDB" id="VectorBase:ISCP_037094"/>
<evidence type="ECO:0000313" key="4">
    <source>
        <dbReference type="Proteomes" id="UP000001555"/>
    </source>
</evidence>
<feature type="compositionally biased region" description="Basic and acidic residues" evidence="1">
    <location>
        <begin position="220"/>
        <end position="230"/>
    </location>
</feature>
<dbReference type="PANTHER" id="PTHR33198:SF20">
    <property type="entry name" value="RETROTRANSPOSON GAG DOMAIN-CONTAINING PROTEIN"/>
    <property type="match status" value="1"/>
</dbReference>
<dbReference type="PANTHER" id="PTHR33198">
    <property type="entry name" value="ANK_REP_REGION DOMAIN-CONTAINING PROTEIN-RELATED"/>
    <property type="match status" value="1"/>
</dbReference>
<organism>
    <name type="scientific">Ixodes scapularis</name>
    <name type="common">Black-legged tick</name>
    <name type="synonym">Deer tick</name>
    <dbReference type="NCBI Taxonomy" id="6945"/>
    <lineage>
        <taxon>Eukaryota</taxon>
        <taxon>Metazoa</taxon>
        <taxon>Ecdysozoa</taxon>
        <taxon>Arthropoda</taxon>
        <taxon>Chelicerata</taxon>
        <taxon>Arachnida</taxon>
        <taxon>Acari</taxon>
        <taxon>Parasitiformes</taxon>
        <taxon>Ixodida</taxon>
        <taxon>Ixodoidea</taxon>
        <taxon>Ixodidae</taxon>
        <taxon>Ixodinae</taxon>
        <taxon>Ixodes</taxon>
    </lineage>
</organism>
<name>B7QKP1_IXOSC</name>
<dbReference type="Proteomes" id="UP000001555">
    <property type="component" value="Unassembled WGS sequence"/>
</dbReference>
<dbReference type="EnsemblMetazoa" id="ISCW013930-RA">
    <property type="protein sequence ID" value="ISCW013930-PA"/>
    <property type="gene ID" value="ISCW013930"/>
</dbReference>
<dbReference type="EMBL" id="DS961401">
    <property type="protein sequence ID" value="EEC19413.1"/>
    <property type="molecule type" value="Genomic_DNA"/>
</dbReference>
<dbReference type="HOGENOM" id="CLU_035540_0_1_1"/>
<feature type="region of interest" description="Disordered" evidence="1">
    <location>
        <begin position="65"/>
        <end position="92"/>
    </location>
</feature>
<dbReference type="OrthoDB" id="6511228at2759"/>
<accession>B7QKP1</accession>
<evidence type="ECO:0000256" key="1">
    <source>
        <dbReference type="SAM" id="MobiDB-lite"/>
    </source>
</evidence>
<dbReference type="EMBL" id="ABJB010087174">
    <property type="status" value="NOT_ANNOTATED_CDS"/>
    <property type="molecule type" value="Genomic_DNA"/>
</dbReference>
<evidence type="ECO:0000313" key="2">
    <source>
        <dbReference type="EMBL" id="EEC19413.1"/>
    </source>
</evidence>
<protein>
    <submittedName>
        <fullName evidence="2 3">Uncharacterized protein</fullName>
    </submittedName>
</protein>
<feature type="region of interest" description="Disordered" evidence="1">
    <location>
        <begin position="194"/>
        <end position="230"/>
    </location>
</feature>
<dbReference type="InParanoid" id="B7QKP1"/>
<dbReference type="VEuPathDB" id="VectorBase:ISCW013930"/>
<evidence type="ECO:0000313" key="3">
    <source>
        <dbReference type="EnsemblMetazoa" id="ISCW013930-PA"/>
    </source>
</evidence>
<dbReference type="STRING" id="6945.B7QKP1"/>
<dbReference type="PaxDb" id="6945-B7QKP1"/>
<dbReference type="AlphaFoldDB" id="B7QKP1"/>
<sequence length="230" mass="25604">MNVMGLAPPPPFLATPGTPAVPWSRWLRHFENFLLASGANELPPARRQALLLHCLGPEGQRIFDALPQPTPSPPAAAAADEAGKSSKPNKPDPYNADLLTLIRHFAARCNVRVQRQRFRERRELSGEPAAHFALALRELLTSCNFAAQANENMCDQLVAGVTCPRLRERLLLEGDTLTFERAVEIAQLREQAARESEAFANPVRRVTSQAPRGWKSTRRNGRESRRSDSR</sequence>